<sequence>MSDSDNNSSSDPGSDSDPNSGSEDRAAERRAVALRNQGILRSNLTIASDEAKQRYPDLRIESDNSVPHEIRAIATFFKTRARANYVLVEGSKSVCGDDDALKTEVRPLHDKGDEQVRHFDTVFAGFELGGECTAQQLRVVTEYTDSVSSLARNPTSKVRSGEVRLFEVMDKKRKLALDLVKEKTGVSPLAEYVQEAPPPPPAPADNRRPRGSRGGASRPYQQQQQQQPGMGGSMGGGLGGGMGGGMGGGRGSGAAGGRGRGRGWAH</sequence>
<organism evidence="2 3">
    <name type="scientific">Edaphochlamys debaryana</name>
    <dbReference type="NCBI Taxonomy" id="47281"/>
    <lineage>
        <taxon>Eukaryota</taxon>
        <taxon>Viridiplantae</taxon>
        <taxon>Chlorophyta</taxon>
        <taxon>core chlorophytes</taxon>
        <taxon>Chlorophyceae</taxon>
        <taxon>CS clade</taxon>
        <taxon>Chlamydomonadales</taxon>
        <taxon>Chlamydomonadales incertae sedis</taxon>
        <taxon>Edaphochlamys</taxon>
    </lineage>
</organism>
<name>A0A835XMY6_9CHLO</name>
<evidence type="ECO:0000256" key="1">
    <source>
        <dbReference type="SAM" id="MobiDB-lite"/>
    </source>
</evidence>
<feature type="region of interest" description="Disordered" evidence="1">
    <location>
        <begin position="1"/>
        <end position="30"/>
    </location>
</feature>
<reference evidence="2" key="1">
    <citation type="journal article" date="2020" name="bioRxiv">
        <title>Comparative genomics of Chlamydomonas.</title>
        <authorList>
            <person name="Craig R.J."/>
            <person name="Hasan A.R."/>
            <person name="Ness R.W."/>
            <person name="Keightley P.D."/>
        </authorList>
    </citation>
    <scope>NUCLEOTIDE SEQUENCE</scope>
    <source>
        <strain evidence="2">CCAP 11/70</strain>
    </source>
</reference>
<dbReference type="AlphaFoldDB" id="A0A835XMY6"/>
<accession>A0A835XMY6</accession>
<dbReference type="Proteomes" id="UP000612055">
    <property type="component" value="Unassembled WGS sequence"/>
</dbReference>
<keyword evidence="3" id="KW-1185">Reference proteome</keyword>
<feature type="compositionally biased region" description="Gly residues" evidence="1">
    <location>
        <begin position="229"/>
        <end position="258"/>
    </location>
</feature>
<comment type="caution">
    <text evidence="2">The sequence shown here is derived from an EMBL/GenBank/DDBJ whole genome shotgun (WGS) entry which is preliminary data.</text>
</comment>
<evidence type="ECO:0000313" key="3">
    <source>
        <dbReference type="Proteomes" id="UP000612055"/>
    </source>
</evidence>
<proteinExistence type="predicted"/>
<feature type="compositionally biased region" description="Low complexity" evidence="1">
    <location>
        <begin position="1"/>
        <end position="21"/>
    </location>
</feature>
<protein>
    <submittedName>
        <fullName evidence="2">Uncharacterized protein</fullName>
    </submittedName>
</protein>
<dbReference type="EMBL" id="JAEHOE010000123">
    <property type="protein sequence ID" value="KAG2485738.1"/>
    <property type="molecule type" value="Genomic_DNA"/>
</dbReference>
<feature type="region of interest" description="Disordered" evidence="1">
    <location>
        <begin position="190"/>
        <end position="266"/>
    </location>
</feature>
<gene>
    <name evidence="2" type="ORF">HYH03_015547</name>
</gene>
<evidence type="ECO:0000313" key="2">
    <source>
        <dbReference type="EMBL" id="KAG2485738.1"/>
    </source>
</evidence>
<feature type="compositionally biased region" description="Low complexity" evidence="1">
    <location>
        <begin position="215"/>
        <end position="228"/>
    </location>
</feature>